<organism evidence="2 3">
    <name type="scientific">Aurantiacibacter spongiae</name>
    <dbReference type="NCBI Taxonomy" id="2488860"/>
    <lineage>
        <taxon>Bacteria</taxon>
        <taxon>Pseudomonadati</taxon>
        <taxon>Pseudomonadota</taxon>
        <taxon>Alphaproteobacteria</taxon>
        <taxon>Sphingomonadales</taxon>
        <taxon>Erythrobacteraceae</taxon>
        <taxon>Aurantiacibacter</taxon>
    </lineage>
</organism>
<comment type="caution">
    <text evidence="2">The sequence shown here is derived from an EMBL/GenBank/DDBJ whole genome shotgun (WGS) entry which is preliminary data.</text>
</comment>
<evidence type="ECO:0000313" key="3">
    <source>
        <dbReference type="Proteomes" id="UP000275232"/>
    </source>
</evidence>
<protein>
    <submittedName>
        <fullName evidence="2">Uncharacterized protein</fullName>
    </submittedName>
</protein>
<name>A0A3N5CNC8_9SPHN</name>
<dbReference type="OrthoDB" id="7440500at2"/>
<feature type="region of interest" description="Disordered" evidence="1">
    <location>
        <begin position="242"/>
        <end position="269"/>
    </location>
</feature>
<evidence type="ECO:0000256" key="1">
    <source>
        <dbReference type="SAM" id="MobiDB-lite"/>
    </source>
</evidence>
<feature type="region of interest" description="Disordered" evidence="1">
    <location>
        <begin position="366"/>
        <end position="392"/>
    </location>
</feature>
<gene>
    <name evidence="2" type="ORF">EG799_01470</name>
</gene>
<proteinExistence type="predicted"/>
<keyword evidence="3" id="KW-1185">Reference proteome</keyword>
<sequence>MPLLDYAGTLRAGQSLVPDFRLQALQDEQFAMQREQMGMQRERFDMERQAMEQQAIARQQAQERQAAFQQGLQQAMARGGTSDAVTDLMLQFPDIASQYSDAFDRLEESQKQAELTAMGSIYSRVTSGDVEGAANLLEQRVMADREAGTPDPQDEALLTALQSGDEREVAIARTMMGTALAGLAGVDTFRAVYGGDSGEDRTAFQKDYDFIARQYGQQAADQYAQGRYDPVVVGQPGAPIYRQSQVTGGARPPASQRGGDPSGSRAVPVDNGQTVIESLFPGIRVTQNRRDPNSALGRANPGSWHNRSGGAVDVAPVPGMSFDQFVSQIEAAGYPVIESRDEVRNPSRHATGPHWHVVIGQQAARVTSRQQYDRLPSGTRYIAPDGSQRVKP</sequence>
<dbReference type="EMBL" id="RPFZ01000001">
    <property type="protein sequence ID" value="RPF70443.1"/>
    <property type="molecule type" value="Genomic_DNA"/>
</dbReference>
<reference evidence="2 3" key="1">
    <citation type="submission" date="2018-11" db="EMBL/GenBank/DDBJ databases">
        <title>Erythrobacter spongiae sp. nov., isolated from a marine sponge.</title>
        <authorList>
            <person name="Zhuang L."/>
            <person name="Luo L."/>
        </authorList>
    </citation>
    <scope>NUCLEOTIDE SEQUENCE [LARGE SCALE GENOMIC DNA]</scope>
    <source>
        <strain evidence="2 3">HN-E23</strain>
    </source>
</reference>
<dbReference type="RefSeq" id="WP_123877916.1">
    <property type="nucleotide sequence ID" value="NZ_RPFZ01000001.1"/>
</dbReference>
<evidence type="ECO:0000313" key="2">
    <source>
        <dbReference type="EMBL" id="RPF70443.1"/>
    </source>
</evidence>
<dbReference type="AlphaFoldDB" id="A0A3N5CNC8"/>
<accession>A0A3N5CNC8</accession>
<dbReference type="Proteomes" id="UP000275232">
    <property type="component" value="Unassembled WGS sequence"/>
</dbReference>